<accession>A0ACB0JWV2</accession>
<comment type="caution">
    <text evidence="1">The sequence shown here is derived from an EMBL/GenBank/DDBJ whole genome shotgun (WGS) entry which is preliminary data.</text>
</comment>
<name>A0ACB0JWV2_TRIPR</name>
<gene>
    <name evidence="1" type="ORF">MILVUS5_LOCUS16829</name>
</gene>
<sequence length="233" mass="27264">MFTMQQRVSNLNPNAKPFYPQNRNSSHYQFHNNLVTMPSTQSTAKVPKSTKNTSRHRRSHIPFPNTVEEAEAFNITTLMIRNIPNQFRFEDLLHILDEHCFEINKTVDDPKEWSKFDFVYLPMDFRKHAVERKISNLGYAFVNFTTPAAAFMFYREFQGFAWNVTVNGKICKINAAQHQGKATLVRIFSHKIFRCKSRKFLPMIFYKGRDGLNRRMTGTPLGIHLRGLPFTPK</sequence>
<organism evidence="1 2">
    <name type="scientific">Trifolium pratense</name>
    <name type="common">Red clover</name>
    <dbReference type="NCBI Taxonomy" id="57577"/>
    <lineage>
        <taxon>Eukaryota</taxon>
        <taxon>Viridiplantae</taxon>
        <taxon>Streptophyta</taxon>
        <taxon>Embryophyta</taxon>
        <taxon>Tracheophyta</taxon>
        <taxon>Spermatophyta</taxon>
        <taxon>Magnoliopsida</taxon>
        <taxon>eudicotyledons</taxon>
        <taxon>Gunneridae</taxon>
        <taxon>Pentapetalae</taxon>
        <taxon>rosids</taxon>
        <taxon>fabids</taxon>
        <taxon>Fabales</taxon>
        <taxon>Fabaceae</taxon>
        <taxon>Papilionoideae</taxon>
        <taxon>50 kb inversion clade</taxon>
        <taxon>NPAAA clade</taxon>
        <taxon>Hologalegina</taxon>
        <taxon>IRL clade</taxon>
        <taxon>Trifolieae</taxon>
        <taxon>Trifolium</taxon>
    </lineage>
</organism>
<dbReference type="EMBL" id="CASHSV030000109">
    <property type="protein sequence ID" value="CAJ2648496.1"/>
    <property type="molecule type" value="Genomic_DNA"/>
</dbReference>
<proteinExistence type="predicted"/>
<evidence type="ECO:0000313" key="2">
    <source>
        <dbReference type="Proteomes" id="UP001177021"/>
    </source>
</evidence>
<keyword evidence="2" id="KW-1185">Reference proteome</keyword>
<dbReference type="Proteomes" id="UP001177021">
    <property type="component" value="Unassembled WGS sequence"/>
</dbReference>
<protein>
    <submittedName>
        <fullName evidence="1">Uncharacterized protein</fullName>
    </submittedName>
</protein>
<reference evidence="1" key="1">
    <citation type="submission" date="2023-10" db="EMBL/GenBank/DDBJ databases">
        <authorList>
            <person name="Rodriguez Cubillos JULIANA M."/>
            <person name="De Vega J."/>
        </authorList>
    </citation>
    <scope>NUCLEOTIDE SEQUENCE</scope>
</reference>
<evidence type="ECO:0000313" key="1">
    <source>
        <dbReference type="EMBL" id="CAJ2648496.1"/>
    </source>
</evidence>